<name>A0A4S2FXP8_9BACT</name>
<organism evidence="1 2">
    <name type="scientific">Muribaculum intestinale</name>
    <dbReference type="NCBI Taxonomy" id="1796646"/>
    <lineage>
        <taxon>Bacteria</taxon>
        <taxon>Pseudomonadati</taxon>
        <taxon>Bacteroidota</taxon>
        <taxon>Bacteroidia</taxon>
        <taxon>Bacteroidales</taxon>
        <taxon>Muribaculaceae</taxon>
        <taxon>Muribaculum</taxon>
    </lineage>
</organism>
<dbReference type="EMBL" id="SRYD01000025">
    <property type="protein sequence ID" value="TGY74098.1"/>
    <property type="molecule type" value="Genomic_DNA"/>
</dbReference>
<proteinExistence type="predicted"/>
<dbReference type="AlphaFoldDB" id="A0A4S2FXP8"/>
<gene>
    <name evidence="1" type="ORF">E5333_07430</name>
</gene>
<protein>
    <submittedName>
        <fullName evidence="1">Uncharacterized protein</fullName>
    </submittedName>
</protein>
<sequence length="150" mass="17287">MTEITISIIKEEVYEEVAQTTSYTGAKMENDDKAYDRIFTTEGDRSQLERFWSESCVAVCETLKEFVQAEQNEKEGFTLFLALSSSFDKALEPAMKKELFSFFVTNIVCKWYVFTNKKEAGDFATAAATMLDGVKRKAYHRRKPTRPTRK</sequence>
<dbReference type="RefSeq" id="WP_135993218.1">
    <property type="nucleotide sequence ID" value="NZ_SRYD01000025.1"/>
</dbReference>
<evidence type="ECO:0000313" key="2">
    <source>
        <dbReference type="Proteomes" id="UP000306630"/>
    </source>
</evidence>
<dbReference type="Proteomes" id="UP000306630">
    <property type="component" value="Unassembled WGS sequence"/>
</dbReference>
<evidence type="ECO:0000313" key="1">
    <source>
        <dbReference type="EMBL" id="TGY74098.1"/>
    </source>
</evidence>
<accession>A0A4S2FXP8</accession>
<comment type="caution">
    <text evidence="1">The sequence shown here is derived from an EMBL/GenBank/DDBJ whole genome shotgun (WGS) entry which is preliminary data.</text>
</comment>
<reference evidence="1 2" key="1">
    <citation type="submission" date="2019-04" db="EMBL/GenBank/DDBJ databases">
        <title>Microbes associate with the intestines of laboratory mice.</title>
        <authorList>
            <person name="Navarre W."/>
            <person name="Wong E."/>
            <person name="Huang K."/>
            <person name="Tropini C."/>
            <person name="Ng K."/>
            <person name="Yu B."/>
        </authorList>
    </citation>
    <scope>NUCLEOTIDE SEQUENCE [LARGE SCALE GENOMIC DNA]</scope>
    <source>
        <strain evidence="1 2">NM06_A21</strain>
    </source>
</reference>